<keyword evidence="2" id="KW-1185">Reference proteome</keyword>
<name>A0A9D4RF72_DREPO</name>
<dbReference type="Proteomes" id="UP000828390">
    <property type="component" value="Unassembled WGS sequence"/>
</dbReference>
<reference evidence="1" key="2">
    <citation type="submission" date="2020-11" db="EMBL/GenBank/DDBJ databases">
        <authorList>
            <person name="McCartney M.A."/>
            <person name="Auch B."/>
            <person name="Kono T."/>
            <person name="Mallez S."/>
            <person name="Becker A."/>
            <person name="Gohl D.M."/>
            <person name="Silverstein K.A.T."/>
            <person name="Koren S."/>
            <person name="Bechman K.B."/>
            <person name="Herman A."/>
            <person name="Abrahante J.E."/>
            <person name="Garbe J."/>
        </authorList>
    </citation>
    <scope>NUCLEOTIDE SEQUENCE</scope>
    <source>
        <strain evidence="1">Duluth1</strain>
        <tissue evidence="1">Whole animal</tissue>
    </source>
</reference>
<proteinExistence type="predicted"/>
<accession>A0A9D4RF72</accession>
<evidence type="ECO:0000313" key="2">
    <source>
        <dbReference type="Proteomes" id="UP000828390"/>
    </source>
</evidence>
<evidence type="ECO:0000313" key="1">
    <source>
        <dbReference type="EMBL" id="KAH3864090.1"/>
    </source>
</evidence>
<sequence length="52" mass="5760">MDICSEKTKLMTNNTNGIGIRVCDKKLNTIESFNYRGAIVKEAGCNHEIALT</sequence>
<reference evidence="1" key="1">
    <citation type="journal article" date="2019" name="bioRxiv">
        <title>The Genome of the Zebra Mussel, Dreissena polymorpha: A Resource for Invasive Species Research.</title>
        <authorList>
            <person name="McCartney M.A."/>
            <person name="Auch B."/>
            <person name="Kono T."/>
            <person name="Mallez S."/>
            <person name="Zhang Y."/>
            <person name="Obille A."/>
            <person name="Becker A."/>
            <person name="Abrahante J.E."/>
            <person name="Garbe J."/>
            <person name="Badalamenti J.P."/>
            <person name="Herman A."/>
            <person name="Mangelson H."/>
            <person name="Liachko I."/>
            <person name="Sullivan S."/>
            <person name="Sone E.D."/>
            <person name="Koren S."/>
            <person name="Silverstein K.A.T."/>
            <person name="Beckman K.B."/>
            <person name="Gohl D.M."/>
        </authorList>
    </citation>
    <scope>NUCLEOTIDE SEQUENCE</scope>
    <source>
        <strain evidence="1">Duluth1</strain>
        <tissue evidence="1">Whole animal</tissue>
    </source>
</reference>
<comment type="caution">
    <text evidence="1">The sequence shown here is derived from an EMBL/GenBank/DDBJ whole genome shotgun (WGS) entry which is preliminary data.</text>
</comment>
<dbReference type="AlphaFoldDB" id="A0A9D4RF72"/>
<gene>
    <name evidence="1" type="ORF">DPMN_027104</name>
</gene>
<protein>
    <submittedName>
        <fullName evidence="1">Uncharacterized protein</fullName>
    </submittedName>
</protein>
<organism evidence="1 2">
    <name type="scientific">Dreissena polymorpha</name>
    <name type="common">Zebra mussel</name>
    <name type="synonym">Mytilus polymorpha</name>
    <dbReference type="NCBI Taxonomy" id="45954"/>
    <lineage>
        <taxon>Eukaryota</taxon>
        <taxon>Metazoa</taxon>
        <taxon>Spiralia</taxon>
        <taxon>Lophotrochozoa</taxon>
        <taxon>Mollusca</taxon>
        <taxon>Bivalvia</taxon>
        <taxon>Autobranchia</taxon>
        <taxon>Heteroconchia</taxon>
        <taxon>Euheterodonta</taxon>
        <taxon>Imparidentia</taxon>
        <taxon>Neoheterodontei</taxon>
        <taxon>Myida</taxon>
        <taxon>Dreissenoidea</taxon>
        <taxon>Dreissenidae</taxon>
        <taxon>Dreissena</taxon>
    </lineage>
</organism>
<dbReference type="EMBL" id="JAIWYP010000002">
    <property type="protein sequence ID" value="KAH3864090.1"/>
    <property type="molecule type" value="Genomic_DNA"/>
</dbReference>